<dbReference type="RefSeq" id="WP_012499510.1">
    <property type="nucleotide sequence ID" value="NC_011026.1"/>
</dbReference>
<dbReference type="KEGG" id="cts:Ctha_0961"/>
<reference evidence="2 3" key="1">
    <citation type="submission" date="2008-06" db="EMBL/GenBank/DDBJ databases">
        <title>Complete sequence of Chloroherpeton thalassium ATCC 35110.</title>
        <authorList>
            <consortium name="US DOE Joint Genome Institute"/>
            <person name="Lucas S."/>
            <person name="Copeland A."/>
            <person name="Lapidus A."/>
            <person name="Glavina del Rio T."/>
            <person name="Dalin E."/>
            <person name="Tice H."/>
            <person name="Bruce D."/>
            <person name="Goodwin L."/>
            <person name="Pitluck S."/>
            <person name="Schmutz J."/>
            <person name="Larimer F."/>
            <person name="Land M."/>
            <person name="Hauser L."/>
            <person name="Kyrpides N."/>
            <person name="Mikhailova N."/>
            <person name="Liu Z."/>
            <person name="Li T."/>
            <person name="Zhao F."/>
            <person name="Overmann J."/>
            <person name="Bryant D.A."/>
            <person name="Richardson P."/>
        </authorList>
    </citation>
    <scope>NUCLEOTIDE SEQUENCE [LARGE SCALE GENOMIC DNA]</scope>
    <source>
        <strain evidence="3">ATCC 35110 / GB-78</strain>
    </source>
</reference>
<dbReference type="eggNOG" id="COG1233">
    <property type="taxonomic scope" value="Bacteria"/>
</dbReference>
<dbReference type="InterPro" id="IPR002937">
    <property type="entry name" value="Amino_oxidase"/>
</dbReference>
<evidence type="ECO:0000313" key="2">
    <source>
        <dbReference type="EMBL" id="ACF13426.1"/>
    </source>
</evidence>
<dbReference type="HOGENOM" id="CLU_019722_4_2_10"/>
<dbReference type="PANTHER" id="PTHR46313:SF3">
    <property type="entry name" value="PROLYCOPENE ISOMERASE, CHLOROPLASTIC"/>
    <property type="match status" value="1"/>
</dbReference>
<evidence type="ECO:0000313" key="3">
    <source>
        <dbReference type="Proteomes" id="UP000001208"/>
    </source>
</evidence>
<dbReference type="InterPro" id="IPR036188">
    <property type="entry name" value="FAD/NAD-bd_sf"/>
</dbReference>
<dbReference type="GO" id="GO:0016116">
    <property type="term" value="P:carotenoid metabolic process"/>
    <property type="evidence" value="ECO:0007669"/>
    <property type="project" value="InterPro"/>
</dbReference>
<dbReference type="EMBL" id="CP001100">
    <property type="protein sequence ID" value="ACF13426.1"/>
    <property type="molecule type" value="Genomic_DNA"/>
</dbReference>
<dbReference type="SUPFAM" id="SSF51905">
    <property type="entry name" value="FAD/NAD(P)-binding domain"/>
    <property type="match status" value="1"/>
</dbReference>
<protein>
    <submittedName>
        <fullName evidence="2">Amine oxidase</fullName>
    </submittedName>
</protein>
<organism evidence="2 3">
    <name type="scientific">Chloroherpeton thalassium (strain ATCC 35110 / GB-78)</name>
    <dbReference type="NCBI Taxonomy" id="517418"/>
    <lineage>
        <taxon>Bacteria</taxon>
        <taxon>Pseudomonadati</taxon>
        <taxon>Chlorobiota</taxon>
        <taxon>Chlorobiia</taxon>
        <taxon>Chlorobiales</taxon>
        <taxon>Chloroherpetonaceae</taxon>
        <taxon>Chloroherpeton</taxon>
    </lineage>
</organism>
<dbReference type="Proteomes" id="UP000001208">
    <property type="component" value="Chromosome"/>
</dbReference>
<keyword evidence="3" id="KW-1185">Reference proteome</keyword>
<name>B3QXF2_CHLT3</name>
<dbReference type="STRING" id="517418.Ctha_0961"/>
<accession>B3QXF2</accession>
<dbReference type="GO" id="GO:0016491">
    <property type="term" value="F:oxidoreductase activity"/>
    <property type="evidence" value="ECO:0007669"/>
    <property type="project" value="InterPro"/>
</dbReference>
<dbReference type="OrthoDB" id="9789960at2"/>
<gene>
    <name evidence="2" type="ordered locus">Ctha_0961</name>
</gene>
<dbReference type="PANTHER" id="PTHR46313">
    <property type="match status" value="1"/>
</dbReference>
<dbReference type="Pfam" id="PF01593">
    <property type="entry name" value="Amino_oxidase"/>
    <property type="match status" value="1"/>
</dbReference>
<evidence type="ECO:0000259" key="1">
    <source>
        <dbReference type="Pfam" id="PF01593"/>
    </source>
</evidence>
<dbReference type="AlphaFoldDB" id="B3QXF2"/>
<dbReference type="InterPro" id="IPR045892">
    <property type="entry name" value="CrtISO-like"/>
</dbReference>
<feature type="domain" description="Amine oxidase" evidence="1">
    <location>
        <begin position="12"/>
        <end position="494"/>
    </location>
</feature>
<sequence>MRYDFVVIGSGIGGLSAAALLAKEGFCVLVLEANYLPGGCASSYPMKHAGQRFVFESGATTLVGFDAFQPFFELEKALGIKFPLLEINPSMTVHFDNTAVVRYKNREKWVDECYRKFFQQTACSQAQVEAFWEKVFELSDFVWRISGRNRLFPPTSFSDVMSLIKNNQIQDFPKLAFLFESTKNVLARFGLDKSLNFVRFCDEQLMITAQANSNDTPFLYAAPCLSYTCSSNFYAYGGLVKIAQTLVEYIESAGGNVRYRAEVTQVKQAKNGFELQTQKGRFFAREVISNAPIWNMAALITGKAKVYFEKLSRQNSFGWGAFTMSIALRNELPELETLHHQFILKNALPHCQSNSFFVSLSMPDDFERQPKGFRLLAISTHTFPRQWFETERYAEKKREVSAFILNYLETHLAGFKKREVFFQSAATPKTWQDWTWRKTGRVGGIPQSMSRALDGFIGAETPVKGLYLVGDTVYPGQGVAGVCLSAQNAVQRILKNNA</sequence>
<dbReference type="Gene3D" id="3.50.50.60">
    <property type="entry name" value="FAD/NAD(P)-binding domain"/>
    <property type="match status" value="2"/>
</dbReference>
<proteinExistence type="predicted"/>